<feature type="transmembrane region" description="Helical" evidence="1">
    <location>
        <begin position="97"/>
        <end position="114"/>
    </location>
</feature>
<comment type="caution">
    <text evidence="2">The sequence shown here is derived from an EMBL/GenBank/DDBJ whole genome shotgun (WGS) entry which is preliminary data.</text>
</comment>
<protein>
    <recommendedName>
        <fullName evidence="4">TrbC/VIRB2 family protein</fullName>
    </recommendedName>
</protein>
<dbReference type="RefSeq" id="WP_188315055.1">
    <property type="nucleotide sequence ID" value="NZ_JABTCG010000005.1"/>
</dbReference>
<evidence type="ECO:0000313" key="2">
    <source>
        <dbReference type="EMBL" id="MBD0851940.1"/>
    </source>
</evidence>
<evidence type="ECO:0008006" key="4">
    <source>
        <dbReference type="Google" id="ProtNLM"/>
    </source>
</evidence>
<dbReference type="EMBL" id="JABTCG010000005">
    <property type="protein sequence ID" value="MBD0851940.1"/>
    <property type="molecule type" value="Genomic_DNA"/>
</dbReference>
<evidence type="ECO:0000256" key="1">
    <source>
        <dbReference type="SAM" id="Phobius"/>
    </source>
</evidence>
<keyword evidence="1" id="KW-0472">Membrane</keyword>
<name>A0ABR7VGD9_9FLAO</name>
<keyword evidence="1" id="KW-1133">Transmembrane helix</keyword>
<gene>
    <name evidence="2" type="ORF">HPE63_14760</name>
</gene>
<accession>A0ABR7VGD9</accession>
<dbReference type="Proteomes" id="UP000598350">
    <property type="component" value="Unassembled WGS sequence"/>
</dbReference>
<reference evidence="2 3" key="1">
    <citation type="submission" date="2020-05" db="EMBL/GenBank/DDBJ databases">
        <title>The draft genome sequence of Maribacter arenosus CAU 1321.</title>
        <authorList>
            <person name="Mu L."/>
        </authorList>
    </citation>
    <scope>NUCLEOTIDE SEQUENCE [LARGE SCALE GENOMIC DNA]</scope>
    <source>
        <strain evidence="2 3">CAU 1321</strain>
    </source>
</reference>
<keyword evidence="1" id="KW-0812">Transmembrane</keyword>
<proteinExistence type="predicted"/>
<sequence length="119" mass="13190">MKNSRLSEMSTFLRKRKVSHHQIKYLLFGGILLSLPFETHAQINELVNQVNAAEQGASQIGNSIFRIIKIAAAVLIAIAAVTFLIVREQSQDLTKKVGNIIVGLVIFYGLLEIGENLSR</sequence>
<evidence type="ECO:0000313" key="3">
    <source>
        <dbReference type="Proteomes" id="UP000598350"/>
    </source>
</evidence>
<organism evidence="2 3">
    <name type="scientific">Maribacter arenosus</name>
    <dbReference type="NCBI Taxonomy" id="1854708"/>
    <lineage>
        <taxon>Bacteria</taxon>
        <taxon>Pseudomonadati</taxon>
        <taxon>Bacteroidota</taxon>
        <taxon>Flavobacteriia</taxon>
        <taxon>Flavobacteriales</taxon>
        <taxon>Flavobacteriaceae</taxon>
        <taxon>Maribacter</taxon>
    </lineage>
</organism>
<feature type="transmembrane region" description="Helical" evidence="1">
    <location>
        <begin position="65"/>
        <end position="85"/>
    </location>
</feature>
<keyword evidence="3" id="KW-1185">Reference proteome</keyword>